<evidence type="ECO:0000256" key="9">
    <source>
        <dbReference type="HAMAP-Rule" id="MF_00336"/>
    </source>
</evidence>
<gene>
    <name evidence="9" type="primary">bioD</name>
    <name evidence="10" type="ORF">YLM1_1789</name>
</gene>
<evidence type="ECO:0000313" key="10">
    <source>
        <dbReference type="EMBL" id="AMK16344.1"/>
    </source>
</evidence>
<dbReference type="Gene3D" id="3.40.50.300">
    <property type="entry name" value="P-loop containing nucleotide triphosphate hydrolases"/>
    <property type="match status" value="1"/>
</dbReference>
<dbReference type="EMBL" id="CP014265">
    <property type="protein sequence ID" value="AMK16344.1"/>
    <property type="molecule type" value="Genomic_DNA"/>
</dbReference>
<dbReference type="EC" id="6.3.3.3" evidence="9"/>
<evidence type="ECO:0000256" key="3">
    <source>
        <dbReference type="ARBA" id="ARBA00022723"/>
    </source>
</evidence>
<dbReference type="CDD" id="cd03109">
    <property type="entry name" value="DTBS"/>
    <property type="match status" value="1"/>
</dbReference>
<evidence type="ECO:0000256" key="2">
    <source>
        <dbReference type="ARBA" id="ARBA00022598"/>
    </source>
</evidence>
<feature type="binding site" evidence="9">
    <location>
        <position position="42"/>
    </location>
    <ligand>
        <name>substrate</name>
    </ligand>
</feature>
<keyword evidence="4 9" id="KW-0547">Nucleotide-binding</keyword>
<dbReference type="PIRSF" id="PIRSF006755">
    <property type="entry name" value="DTB_synth"/>
    <property type="match status" value="1"/>
</dbReference>
<dbReference type="SUPFAM" id="SSF52540">
    <property type="entry name" value="P-loop containing nucleoside triphosphate hydrolases"/>
    <property type="match status" value="1"/>
</dbReference>
<keyword evidence="3 9" id="KW-0479">Metal-binding</keyword>
<dbReference type="Proteomes" id="UP000066376">
    <property type="component" value="Chromosome"/>
</dbReference>
<feature type="active site" evidence="9">
    <location>
        <position position="38"/>
    </location>
</feature>
<keyword evidence="11" id="KW-1185">Reference proteome</keyword>
<feature type="binding site" evidence="9">
    <location>
        <begin position="13"/>
        <end position="18"/>
    </location>
    <ligand>
        <name>ATP</name>
        <dbReference type="ChEBI" id="CHEBI:30616"/>
    </ligand>
</feature>
<keyword evidence="5 9" id="KW-0093">Biotin biosynthesis</keyword>
<protein>
    <recommendedName>
        <fullName evidence="9">ATP-dependent dethiobiotin synthetase BioD</fullName>
        <ecNumber evidence="9">6.3.3.3</ecNumber>
    </recommendedName>
    <alternativeName>
        <fullName evidence="9">DTB synthetase</fullName>
        <shortName evidence="9">DTBS</shortName>
    </alternativeName>
    <alternativeName>
        <fullName evidence="9">Dethiobiotin synthase</fullName>
    </alternativeName>
</protein>
<dbReference type="NCBIfam" id="TIGR00347">
    <property type="entry name" value="bioD"/>
    <property type="match status" value="1"/>
</dbReference>
<dbReference type="GO" id="GO:0005829">
    <property type="term" value="C:cytosol"/>
    <property type="evidence" value="ECO:0007669"/>
    <property type="project" value="TreeGrafter"/>
</dbReference>
<keyword evidence="6 9" id="KW-0067">ATP-binding</keyword>
<comment type="catalytic activity">
    <reaction evidence="9">
        <text>(7R,8S)-7,8-diammoniononanoate + CO2 + ATP = (4R,5S)-dethiobiotin + ADP + phosphate + 3 H(+)</text>
        <dbReference type="Rhea" id="RHEA:15805"/>
        <dbReference type="ChEBI" id="CHEBI:15378"/>
        <dbReference type="ChEBI" id="CHEBI:16526"/>
        <dbReference type="ChEBI" id="CHEBI:30616"/>
        <dbReference type="ChEBI" id="CHEBI:43474"/>
        <dbReference type="ChEBI" id="CHEBI:149469"/>
        <dbReference type="ChEBI" id="CHEBI:149473"/>
        <dbReference type="ChEBI" id="CHEBI:456216"/>
        <dbReference type="EC" id="6.3.3.3"/>
    </reaction>
</comment>
<keyword evidence="2 9" id="KW-0436">Ligase</keyword>
<evidence type="ECO:0000256" key="8">
    <source>
        <dbReference type="ARBA" id="ARBA00047386"/>
    </source>
</evidence>
<dbReference type="PANTHER" id="PTHR43210:SF2">
    <property type="entry name" value="ATP-DEPENDENT DETHIOBIOTIN SYNTHETASE BIOD 2"/>
    <property type="match status" value="1"/>
</dbReference>
<keyword evidence="1 9" id="KW-0963">Cytoplasm</keyword>
<dbReference type="AlphaFoldDB" id="A0A126R2R5"/>
<evidence type="ECO:0000256" key="5">
    <source>
        <dbReference type="ARBA" id="ARBA00022756"/>
    </source>
</evidence>
<dbReference type="InterPro" id="IPR004472">
    <property type="entry name" value="DTB_synth_BioD"/>
</dbReference>
<comment type="catalytic activity">
    <reaction evidence="8">
        <text>(7R,8S)-8-amino-7-(carboxyamino)nonanoate + ATP = (4R,5S)-dethiobiotin + ADP + phosphate + H(+)</text>
        <dbReference type="Rhea" id="RHEA:63684"/>
        <dbReference type="ChEBI" id="CHEBI:15378"/>
        <dbReference type="ChEBI" id="CHEBI:30616"/>
        <dbReference type="ChEBI" id="CHEBI:43474"/>
        <dbReference type="ChEBI" id="CHEBI:149470"/>
        <dbReference type="ChEBI" id="CHEBI:149473"/>
        <dbReference type="ChEBI" id="CHEBI:456216"/>
    </reaction>
</comment>
<dbReference type="Pfam" id="PF13500">
    <property type="entry name" value="AAA_26"/>
    <property type="match status" value="1"/>
</dbReference>
<dbReference type="GO" id="GO:0004141">
    <property type="term" value="F:dethiobiotin synthase activity"/>
    <property type="evidence" value="ECO:0007669"/>
    <property type="project" value="UniProtKB-UniRule"/>
</dbReference>
<dbReference type="GO" id="GO:0005524">
    <property type="term" value="F:ATP binding"/>
    <property type="evidence" value="ECO:0007669"/>
    <property type="project" value="UniProtKB-UniRule"/>
</dbReference>
<sequence length="232" mass="25962">MSKGLFILGTGTDIGKTYVTGLLLKYLRDHDFNATYFKAALSGAMKDENDNLIPGDAVEVLTIANLDEDTDFLVPYIYETAVSPHLASQIEGNPVNLKRVKEAYDNVSERYDYIVMEGSGGIVCPIRYEGKGNENNIMLEDIVKYLNLDVILIADAGLGTINSIVTTVEYLKNRNIHLCAIIMNNYKDELMENDNIKMVEGLCDVPVIAKVYQNDTNLRLDIDTEILISYFK</sequence>
<organism evidence="10 11">
    <name type="scientific">Methanobrevibacter olleyae</name>
    <dbReference type="NCBI Taxonomy" id="294671"/>
    <lineage>
        <taxon>Archaea</taxon>
        <taxon>Methanobacteriati</taxon>
        <taxon>Methanobacteriota</taxon>
        <taxon>Methanomada group</taxon>
        <taxon>Methanobacteria</taxon>
        <taxon>Methanobacteriales</taxon>
        <taxon>Methanobacteriaceae</taxon>
        <taxon>Methanobrevibacter</taxon>
    </lineage>
</organism>
<name>A0A126R2R5_METOL</name>
<dbReference type="UniPathway" id="UPA00078">
    <property type="reaction ID" value="UER00161"/>
</dbReference>
<reference evidence="10 11" key="1">
    <citation type="journal article" date="2016" name="Genome Announc.">
        <title>Draft Genome Sequence of the Rumen Methanogen Methanobrevibacter olleyae YLM1.</title>
        <authorList>
            <person name="Kelly W.J."/>
            <person name="Li D."/>
            <person name="Lambie S.C."/>
            <person name="Cox F."/>
            <person name="Attwood G.T."/>
            <person name="Altermann E."/>
            <person name="Leahy S.C."/>
        </authorList>
    </citation>
    <scope>NUCLEOTIDE SEQUENCE [LARGE SCALE GENOMIC DNA]</scope>
    <source>
        <strain evidence="10 11">YLM1</strain>
    </source>
</reference>
<dbReference type="GeneID" id="28490098"/>
<feature type="binding site" evidence="9">
    <location>
        <position position="56"/>
    </location>
    <ligand>
        <name>ATP</name>
        <dbReference type="ChEBI" id="CHEBI:30616"/>
    </ligand>
</feature>
<proteinExistence type="inferred from homology"/>
<feature type="binding site" evidence="9">
    <location>
        <position position="17"/>
    </location>
    <ligand>
        <name>Mg(2+)</name>
        <dbReference type="ChEBI" id="CHEBI:18420"/>
    </ligand>
</feature>
<dbReference type="PANTHER" id="PTHR43210">
    <property type="entry name" value="DETHIOBIOTIN SYNTHETASE"/>
    <property type="match status" value="1"/>
</dbReference>
<dbReference type="HAMAP" id="MF_00336">
    <property type="entry name" value="BioD"/>
    <property type="match status" value="1"/>
</dbReference>
<evidence type="ECO:0000313" key="11">
    <source>
        <dbReference type="Proteomes" id="UP000066376"/>
    </source>
</evidence>
<evidence type="ECO:0000256" key="4">
    <source>
        <dbReference type="ARBA" id="ARBA00022741"/>
    </source>
</evidence>
<comment type="subunit">
    <text evidence="9">Homodimer.</text>
</comment>
<dbReference type="RefSeq" id="WP_067148777.1">
    <property type="nucleotide sequence ID" value="NZ_CP014265.1"/>
</dbReference>
<evidence type="ECO:0000256" key="1">
    <source>
        <dbReference type="ARBA" id="ARBA00022490"/>
    </source>
</evidence>
<comment type="subcellular location">
    <subcellularLocation>
        <location evidence="9">Cytoplasm</location>
    </subcellularLocation>
</comment>
<dbReference type="KEGG" id="mol:YLM1_1789"/>
<feature type="binding site" evidence="9">
    <location>
        <position position="117"/>
    </location>
    <ligand>
        <name>Mg(2+)</name>
        <dbReference type="ChEBI" id="CHEBI:18420"/>
    </ligand>
</feature>
<feature type="binding site" evidence="9">
    <location>
        <begin position="117"/>
        <end position="120"/>
    </location>
    <ligand>
        <name>ATP</name>
        <dbReference type="ChEBI" id="CHEBI:30616"/>
    </ligand>
</feature>
<dbReference type="InterPro" id="IPR027417">
    <property type="entry name" value="P-loop_NTPase"/>
</dbReference>
<keyword evidence="7 9" id="KW-0460">Magnesium</keyword>
<dbReference type="PATRIC" id="fig|294671.3.peg.1859"/>
<dbReference type="GO" id="GO:0009102">
    <property type="term" value="P:biotin biosynthetic process"/>
    <property type="evidence" value="ECO:0007669"/>
    <property type="project" value="UniProtKB-UniRule"/>
</dbReference>
<comment type="similarity">
    <text evidence="9">Belongs to the dethiobiotin synthetase family.</text>
</comment>
<evidence type="ECO:0000256" key="6">
    <source>
        <dbReference type="ARBA" id="ARBA00022840"/>
    </source>
</evidence>
<comment type="caution">
    <text evidence="9">Lacks conserved residue(s) required for the propagation of feature annotation.</text>
</comment>
<dbReference type="GO" id="GO:0000287">
    <property type="term" value="F:magnesium ion binding"/>
    <property type="evidence" value="ECO:0007669"/>
    <property type="project" value="UniProtKB-UniRule"/>
</dbReference>
<comment type="cofactor">
    <cofactor evidence="9">
        <name>Mg(2+)</name>
        <dbReference type="ChEBI" id="CHEBI:18420"/>
    </cofactor>
</comment>
<reference evidence="11" key="2">
    <citation type="submission" date="2016-02" db="EMBL/GenBank/DDBJ databases">
        <title>The draft genome sequence of the rumen methanogen Methanobrevibacter olleyae YLM1.</title>
        <authorList>
            <consortium name="New Zealand Agricultural Greenhouse Gas Research Centre/Pastoral Greenhouse Gas Research Consortium"/>
            <person name="Kelly W.J."/>
            <person name="Li D."/>
            <person name="Lambie S.C."/>
            <person name="Attwood G.T."/>
            <person name="Altermann E."/>
            <person name="Leahy S.C."/>
        </authorList>
    </citation>
    <scope>NUCLEOTIDE SEQUENCE [LARGE SCALE GENOMIC DNA]</scope>
    <source>
        <strain evidence="11">YLM1</strain>
    </source>
</reference>
<feature type="binding site" evidence="9">
    <location>
        <begin position="184"/>
        <end position="185"/>
    </location>
    <ligand>
        <name>ATP</name>
        <dbReference type="ChEBI" id="CHEBI:30616"/>
    </ligand>
</feature>
<comment type="function">
    <text evidence="9">Catalyzes a mechanistically unusual reaction, the ATP-dependent insertion of CO2 between the N7 and N8 nitrogen atoms of 7,8-diaminopelargonic acid (DAPA, also called 7,8-diammoniononanoate) to form a ureido ring.</text>
</comment>
<evidence type="ECO:0000256" key="7">
    <source>
        <dbReference type="ARBA" id="ARBA00022842"/>
    </source>
</evidence>
<accession>A0A126R2R5</accession>
<dbReference type="STRING" id="294671.YLM1_1789"/>
<comment type="pathway">
    <text evidence="9">Cofactor biosynthesis; biotin biosynthesis; biotin from 7,8-diaminononanoate: step 1/2.</text>
</comment>
<feature type="binding site" evidence="9">
    <location>
        <position position="56"/>
    </location>
    <ligand>
        <name>Mg(2+)</name>
        <dbReference type="ChEBI" id="CHEBI:18420"/>
    </ligand>
</feature>